<dbReference type="SUPFAM" id="SSF48452">
    <property type="entry name" value="TPR-like"/>
    <property type="match status" value="2"/>
</dbReference>
<evidence type="ECO:0000313" key="3">
    <source>
        <dbReference type="EMBL" id="KAJ1919088.1"/>
    </source>
</evidence>
<dbReference type="GO" id="GO:0006383">
    <property type="term" value="P:transcription by RNA polymerase III"/>
    <property type="evidence" value="ECO:0007669"/>
    <property type="project" value="InterPro"/>
</dbReference>
<dbReference type="GO" id="GO:0000127">
    <property type="term" value="C:transcription factor TFIIIC complex"/>
    <property type="evidence" value="ECO:0007669"/>
    <property type="project" value="TreeGrafter"/>
</dbReference>
<dbReference type="PANTHER" id="PTHR23082">
    <property type="entry name" value="TRANSCRIPTION INITIATION FACTOR IIIC TFIIIC , POLYPEPTIDE 3-RELATED"/>
    <property type="match status" value="1"/>
</dbReference>
<feature type="compositionally biased region" description="Basic residues" evidence="2">
    <location>
        <begin position="121"/>
        <end position="135"/>
    </location>
</feature>
<evidence type="ECO:0000256" key="1">
    <source>
        <dbReference type="PROSITE-ProRule" id="PRU00339"/>
    </source>
</evidence>
<feature type="repeat" description="TPR" evidence="1">
    <location>
        <begin position="247"/>
        <end position="280"/>
    </location>
</feature>
<dbReference type="Pfam" id="PF13432">
    <property type="entry name" value="TPR_16"/>
    <property type="match status" value="2"/>
</dbReference>
<accession>A0A9W7ZY19</accession>
<dbReference type="PROSITE" id="PS50005">
    <property type="entry name" value="TPR"/>
    <property type="match status" value="2"/>
</dbReference>
<dbReference type="PANTHER" id="PTHR23082:SF0">
    <property type="entry name" value="GENERAL TRANSCRIPTION FACTOR 3C POLYPEPTIDE 3"/>
    <property type="match status" value="1"/>
</dbReference>
<feature type="region of interest" description="Disordered" evidence="2">
    <location>
        <begin position="933"/>
        <end position="954"/>
    </location>
</feature>
<feature type="region of interest" description="Disordered" evidence="2">
    <location>
        <begin position="712"/>
        <end position="740"/>
    </location>
</feature>
<proteinExistence type="predicted"/>
<protein>
    <submittedName>
        <fullName evidence="3">Transcription factor TFIIIC subunit tfc4</fullName>
    </submittedName>
</protein>
<dbReference type="SMART" id="SM00028">
    <property type="entry name" value="TPR"/>
    <property type="match status" value="7"/>
</dbReference>
<dbReference type="Pfam" id="PF13181">
    <property type="entry name" value="TPR_8"/>
    <property type="match status" value="1"/>
</dbReference>
<feature type="region of interest" description="Disordered" evidence="2">
    <location>
        <begin position="463"/>
        <end position="545"/>
    </location>
</feature>
<keyword evidence="4" id="KW-1185">Reference proteome</keyword>
<evidence type="ECO:0000256" key="2">
    <source>
        <dbReference type="SAM" id="MobiDB-lite"/>
    </source>
</evidence>
<name>A0A9W7ZY19_9FUNG</name>
<dbReference type="EMBL" id="JANBPT010000484">
    <property type="protein sequence ID" value="KAJ1919088.1"/>
    <property type="molecule type" value="Genomic_DNA"/>
</dbReference>
<feature type="compositionally biased region" description="Polar residues" evidence="2">
    <location>
        <begin position="712"/>
        <end position="724"/>
    </location>
</feature>
<dbReference type="OrthoDB" id="9991317at2759"/>
<evidence type="ECO:0000313" key="4">
    <source>
        <dbReference type="Proteomes" id="UP001150569"/>
    </source>
</evidence>
<dbReference type="InterPro" id="IPR039340">
    <property type="entry name" value="Tfc4/TFIIIC-102/Sfc4"/>
</dbReference>
<feature type="compositionally biased region" description="Basic residues" evidence="2">
    <location>
        <begin position="487"/>
        <end position="502"/>
    </location>
</feature>
<reference evidence="3" key="1">
    <citation type="submission" date="2022-07" db="EMBL/GenBank/DDBJ databases">
        <title>Phylogenomic reconstructions and comparative analyses of Kickxellomycotina fungi.</title>
        <authorList>
            <person name="Reynolds N.K."/>
            <person name="Stajich J.E."/>
            <person name="Barry K."/>
            <person name="Grigoriev I.V."/>
            <person name="Crous P."/>
            <person name="Smith M.E."/>
        </authorList>
    </citation>
    <scope>NUCLEOTIDE SEQUENCE</scope>
    <source>
        <strain evidence="3">RSA 861</strain>
    </source>
</reference>
<organism evidence="3 4">
    <name type="scientific">Tieghemiomyces parasiticus</name>
    <dbReference type="NCBI Taxonomy" id="78921"/>
    <lineage>
        <taxon>Eukaryota</taxon>
        <taxon>Fungi</taxon>
        <taxon>Fungi incertae sedis</taxon>
        <taxon>Zoopagomycota</taxon>
        <taxon>Kickxellomycotina</taxon>
        <taxon>Dimargaritomycetes</taxon>
        <taxon>Dimargaritales</taxon>
        <taxon>Dimargaritaceae</taxon>
        <taxon>Tieghemiomyces</taxon>
    </lineage>
</organism>
<dbReference type="InterPro" id="IPR019734">
    <property type="entry name" value="TPR_rpt"/>
</dbReference>
<feature type="region of interest" description="Disordered" evidence="2">
    <location>
        <begin position="118"/>
        <end position="138"/>
    </location>
</feature>
<feature type="repeat" description="TPR" evidence="1">
    <location>
        <begin position="635"/>
        <end position="668"/>
    </location>
</feature>
<sequence>MEDDIDPAFLHDTDTLAFDDPIEGHESLLPTEEGELDDLLSEIVRLEPLSAPLDTVANRVAQFHFDGDGEANGLASEDDLDDDDNPDGINIDDVGISAAGQGEEAFQLFRDQLKESTGIGARRRRQKRRPGRRPGRMMPKLSSEVQNLLGAANMSYVTQEYDQAVATLQEVIRLEPKAFQAWHSLALIQEELGDKPRALMLYLVAAHITPWDGPLWKRLGHMSLEQNEPRQALYCFSKAVGADKGDGEALLERSQLYVDLGKFTKAVDDLAQYLRLNPHDVTILRALAQLGAAHHLYEPVLHAYERLFYLAYLEDQDSTGENEDEVPDREADNEAALYFTASDLNIFAELCMMAGDYERLVFHVRRGSRYLQRRNGEAWWATPDESEAVTNFRHSKETCDAVDEATRRADIRTAYVDTVPPVPPVPDLTMEPEPVDMVALGEFLSTDHLRGLLQLLRHPPDATTRGALDGDQIRSLGEPSTVTKQPRAGRRARHKPRARRGARGGAGDDDEDDEDDDINSGASSASDGESGGGAGLEGNRNGKYRPDAEDIAQALDTAENHPLPVELRVKLAQAYLHLQQPDLGLLHAAYLWEYEPVHYADLYHELIETLMRCDLHRAALDVCEVLLADEATASAAVWALAARCQRRLGELETAIEYFKHAITENPADLEGQLSLAELYQETERPALALEWFRKVEQSRTALKAQYATQRLARTTNPDATASTPTGPPAGDETDALPDTGTLLRYATDPARADRSARMAQAQMDSHLRRLVRAEKDVALWFRITDLLETRIVELQSELTTLTATHYRLCEAEEGPVGLAADREAAAARQRTLRDQTQAARQDYCQTAYKLYHHFRHTPEFYRDEGRDRFSSYRITKKRLPTAASLVGLLNAGKDEAASELSLEGRIGRIMEKLNLPSELINLARGQVVPAEYPSRPVDPGAASSGNPAADPPAVTEDQVIPTMFRGVSFVAWRAFFTRYSLHLVHLDRYPLAVRILNTVRRANVYRHDATAHRELHALAIAIARHSDDFDLIYPLARSIVTYNPAQSNAYRVFSALLAGGPPHLPHLAVATVAKVVSRHLNDLVPNVWRVFSRALAFHPADAALKDEADHTLDPARRECTALVATLKGRIHLTRYNNRRAVHILQIARDFSPRDVNLDLLLGVSLLQRATQRAADNRQLRILEGFQHLFTYFEMIMADRVAEGSEFESSDDSGAGEGQEAPAPVTLAGVFRERRQREALYNMGRAFHLLNLTYLAVPYYEAAVGMRPLNGLVLRPNWSLDSLPAELQTHFATMPEPQEAIDQFLFPGRREAAYNLHHIYMSSGNPELAQYVLQTYCTI</sequence>
<dbReference type="InterPro" id="IPR011990">
    <property type="entry name" value="TPR-like_helical_dom_sf"/>
</dbReference>
<feature type="compositionally biased region" description="Acidic residues" evidence="2">
    <location>
        <begin position="507"/>
        <end position="518"/>
    </location>
</feature>
<dbReference type="Proteomes" id="UP001150569">
    <property type="component" value="Unassembled WGS sequence"/>
</dbReference>
<dbReference type="Gene3D" id="1.25.40.10">
    <property type="entry name" value="Tetratricopeptide repeat domain"/>
    <property type="match status" value="2"/>
</dbReference>
<keyword evidence="1" id="KW-0802">TPR repeat</keyword>
<comment type="caution">
    <text evidence="3">The sequence shown here is derived from an EMBL/GenBank/DDBJ whole genome shotgun (WGS) entry which is preliminary data.</text>
</comment>
<gene>
    <name evidence="3" type="primary">TFC4_1</name>
    <name evidence="3" type="ORF">IWQ60_007336</name>
</gene>